<dbReference type="PANTHER" id="PTHR38031">
    <property type="entry name" value="SULFUR CARRIER PROTEIN SLR0821-RELATED"/>
    <property type="match status" value="1"/>
</dbReference>
<dbReference type="OrthoDB" id="6894792at2"/>
<keyword evidence="2" id="KW-1185">Reference proteome</keyword>
<dbReference type="Pfam" id="PF02597">
    <property type="entry name" value="ThiS"/>
    <property type="match status" value="1"/>
</dbReference>
<proteinExistence type="predicted"/>
<dbReference type="EMBL" id="RBXL01000001">
    <property type="protein sequence ID" value="RKT44918.1"/>
    <property type="molecule type" value="Genomic_DNA"/>
</dbReference>
<dbReference type="Gene3D" id="3.10.20.30">
    <property type="match status" value="1"/>
</dbReference>
<dbReference type="Proteomes" id="UP000274556">
    <property type="component" value="Unassembled WGS sequence"/>
</dbReference>
<accession>A0A495VAV1</accession>
<protein>
    <submittedName>
        <fullName evidence="1">Molybdopterin synthase subunit MoaD</fullName>
    </submittedName>
</protein>
<dbReference type="PANTHER" id="PTHR38031:SF1">
    <property type="entry name" value="SULFUR CARRIER PROTEIN CYSO"/>
    <property type="match status" value="1"/>
</dbReference>
<comment type="caution">
    <text evidence="1">The sequence shown here is derived from an EMBL/GenBank/DDBJ whole genome shotgun (WGS) entry which is preliminary data.</text>
</comment>
<dbReference type="AlphaFoldDB" id="A0A495VAV1"/>
<dbReference type="RefSeq" id="WP_120799873.1">
    <property type="nucleotide sequence ID" value="NZ_RBXL01000001.1"/>
</dbReference>
<dbReference type="InterPro" id="IPR052045">
    <property type="entry name" value="Sulfur_Carrier/Prot_Modifier"/>
</dbReference>
<dbReference type="InterPro" id="IPR012675">
    <property type="entry name" value="Beta-grasp_dom_sf"/>
</dbReference>
<reference evidence="1 2" key="1">
    <citation type="submission" date="2018-10" db="EMBL/GenBank/DDBJ databases">
        <title>Genomic Encyclopedia of Archaeal and Bacterial Type Strains, Phase II (KMG-II): from individual species to whole genera.</title>
        <authorList>
            <person name="Goeker M."/>
        </authorList>
    </citation>
    <scope>NUCLEOTIDE SEQUENCE [LARGE SCALE GENOMIC DNA]</scope>
    <source>
        <strain evidence="1 2">DSM 235</strain>
    </source>
</reference>
<dbReference type="InterPro" id="IPR016155">
    <property type="entry name" value="Mopterin_synth/thiamin_S_b"/>
</dbReference>
<evidence type="ECO:0000313" key="2">
    <source>
        <dbReference type="Proteomes" id="UP000274556"/>
    </source>
</evidence>
<dbReference type="SUPFAM" id="SSF54285">
    <property type="entry name" value="MoaD/ThiS"/>
    <property type="match status" value="1"/>
</dbReference>
<gene>
    <name evidence="1" type="ORF">BDD21_2322</name>
</gene>
<name>A0A495VAV1_9GAMM</name>
<evidence type="ECO:0000313" key="1">
    <source>
        <dbReference type="EMBL" id="RKT44918.1"/>
    </source>
</evidence>
<sequence length="91" mass="10130">MTTTTLSFTPNLSRHLECSPICVEGSNLRDALEHCFRTRPDMRGFVLDDQGAVRRHVAIFINETLIRDRRGLSDPIQDGDTIFVAQALSGG</sequence>
<organism evidence="1 2">
    <name type="scientific">Thiocapsa rosea</name>
    <dbReference type="NCBI Taxonomy" id="69360"/>
    <lineage>
        <taxon>Bacteria</taxon>
        <taxon>Pseudomonadati</taxon>
        <taxon>Pseudomonadota</taxon>
        <taxon>Gammaproteobacteria</taxon>
        <taxon>Chromatiales</taxon>
        <taxon>Chromatiaceae</taxon>
        <taxon>Thiocapsa</taxon>
    </lineage>
</organism>
<dbReference type="InterPro" id="IPR003749">
    <property type="entry name" value="ThiS/MoaD-like"/>
</dbReference>